<dbReference type="EMBL" id="GBXM01083060">
    <property type="protein sequence ID" value="JAH25517.1"/>
    <property type="molecule type" value="Transcribed_RNA"/>
</dbReference>
<name>A0A0E9S592_ANGAN</name>
<dbReference type="AlphaFoldDB" id="A0A0E9S592"/>
<dbReference type="EMBL" id="GBXM01072131">
    <property type="protein sequence ID" value="JAH36446.1"/>
    <property type="molecule type" value="Transcribed_RNA"/>
</dbReference>
<protein>
    <submittedName>
        <fullName evidence="1">Uncharacterized protein</fullName>
    </submittedName>
</protein>
<reference evidence="1" key="2">
    <citation type="journal article" date="2015" name="Fish Shellfish Immunol.">
        <title>Early steps in the European eel (Anguilla anguilla)-Vibrio vulnificus interaction in the gills: Role of the RtxA13 toxin.</title>
        <authorList>
            <person name="Callol A."/>
            <person name="Pajuelo D."/>
            <person name="Ebbesson L."/>
            <person name="Teles M."/>
            <person name="MacKenzie S."/>
            <person name="Amaro C."/>
        </authorList>
    </citation>
    <scope>NUCLEOTIDE SEQUENCE</scope>
</reference>
<reference evidence="1" key="1">
    <citation type="submission" date="2014-11" db="EMBL/GenBank/DDBJ databases">
        <authorList>
            <person name="Amaro Gonzalez C."/>
        </authorList>
    </citation>
    <scope>NUCLEOTIDE SEQUENCE</scope>
</reference>
<evidence type="ECO:0000313" key="1">
    <source>
        <dbReference type="EMBL" id="JAH36446.1"/>
    </source>
</evidence>
<organism evidence="1">
    <name type="scientific">Anguilla anguilla</name>
    <name type="common">European freshwater eel</name>
    <name type="synonym">Muraena anguilla</name>
    <dbReference type="NCBI Taxonomy" id="7936"/>
    <lineage>
        <taxon>Eukaryota</taxon>
        <taxon>Metazoa</taxon>
        <taxon>Chordata</taxon>
        <taxon>Craniata</taxon>
        <taxon>Vertebrata</taxon>
        <taxon>Euteleostomi</taxon>
        <taxon>Actinopterygii</taxon>
        <taxon>Neopterygii</taxon>
        <taxon>Teleostei</taxon>
        <taxon>Anguilliformes</taxon>
        <taxon>Anguillidae</taxon>
        <taxon>Anguilla</taxon>
    </lineage>
</organism>
<accession>A0A0E9S592</accession>
<sequence length="37" mass="4232">MFTCLNKPDKHLQAQVQAHTVNCTLIMRIHVLVLAMI</sequence>
<proteinExistence type="predicted"/>